<dbReference type="EMBL" id="JAWJZF010000393">
    <property type="protein sequence ID" value="MDX2294381.1"/>
    <property type="molecule type" value="Genomic_DNA"/>
</dbReference>
<reference evidence="1 2" key="1">
    <citation type="submission" date="2023-10" db="EMBL/GenBank/DDBJ databases">
        <authorList>
            <person name="Wang X.X."/>
        </authorList>
    </citation>
    <scope>NUCLEOTIDE SEQUENCE [LARGE SCALE GENOMIC DNA]</scope>
    <source>
        <strain evidence="1 2">NBRC 12816</strain>
    </source>
</reference>
<gene>
    <name evidence="1" type="ORF">R2363_19660</name>
</gene>
<protein>
    <submittedName>
        <fullName evidence="1">Uncharacterized protein</fullName>
    </submittedName>
</protein>
<sequence length="226" mass="26232">MGQSGAQGTTCPICGERTLISPNWKKMYIHTPSGQTENCWASGLTASEILRAREAKQVRLARELARELSGSLTPMAMPVWFPRWDGETYPTIALFARRRMAYWLPETNKAFHEEKIQDLLGKQVRPRWESEHACWTMADVHFIDLADELLRRYPNLSIGREYNEHEKCYWQCQRAQGWRCTCSCQARNHAGGSWMDPWNVLSEDNSIIDRVTWTWMAVELKTPEAH</sequence>
<name>A0ABU4K9F3_9ACTN</name>
<accession>A0ABU4K9F3</accession>
<comment type="caution">
    <text evidence="1">The sequence shown here is derived from an EMBL/GenBank/DDBJ whole genome shotgun (WGS) entry which is preliminary data.</text>
</comment>
<dbReference type="Proteomes" id="UP001278571">
    <property type="component" value="Unassembled WGS sequence"/>
</dbReference>
<evidence type="ECO:0000313" key="1">
    <source>
        <dbReference type="EMBL" id="MDX2294381.1"/>
    </source>
</evidence>
<evidence type="ECO:0000313" key="2">
    <source>
        <dbReference type="Proteomes" id="UP001278571"/>
    </source>
</evidence>
<organism evidence="1 2">
    <name type="scientific">Streptomyces roseolus</name>
    <dbReference type="NCBI Taxonomy" id="67358"/>
    <lineage>
        <taxon>Bacteria</taxon>
        <taxon>Bacillati</taxon>
        <taxon>Actinomycetota</taxon>
        <taxon>Actinomycetes</taxon>
        <taxon>Kitasatosporales</taxon>
        <taxon>Streptomycetaceae</taxon>
        <taxon>Streptomyces</taxon>
    </lineage>
</organism>
<proteinExistence type="predicted"/>
<keyword evidence="2" id="KW-1185">Reference proteome</keyword>
<dbReference type="RefSeq" id="WP_319010698.1">
    <property type="nucleotide sequence ID" value="NZ_JAWJZF010000393.1"/>
</dbReference>